<evidence type="ECO:0000313" key="3">
    <source>
        <dbReference type="Proteomes" id="UP001221413"/>
    </source>
</evidence>
<reference evidence="2" key="1">
    <citation type="submission" date="2023-01" db="EMBL/GenBank/DDBJ databases">
        <title>The chitinases involved in constricting ring structure development in the nematode-trapping fungus Drechslerella dactyloides.</title>
        <authorList>
            <person name="Wang R."/>
            <person name="Zhang L."/>
            <person name="Tang P."/>
            <person name="Li S."/>
            <person name="Liang L."/>
        </authorList>
    </citation>
    <scope>NUCLEOTIDE SEQUENCE</scope>
    <source>
        <strain evidence="2">YMF1.00031</strain>
    </source>
</reference>
<feature type="region of interest" description="Disordered" evidence="1">
    <location>
        <begin position="561"/>
        <end position="580"/>
    </location>
</feature>
<feature type="region of interest" description="Disordered" evidence="1">
    <location>
        <begin position="465"/>
        <end position="488"/>
    </location>
</feature>
<protein>
    <submittedName>
        <fullName evidence="2">Uncharacterized protein</fullName>
    </submittedName>
</protein>
<name>A0AAD6NJM0_DREDA</name>
<proteinExistence type="predicted"/>
<dbReference type="AlphaFoldDB" id="A0AAD6NJM0"/>
<evidence type="ECO:0000313" key="2">
    <source>
        <dbReference type="EMBL" id="KAJ6259193.1"/>
    </source>
</evidence>
<evidence type="ECO:0000256" key="1">
    <source>
        <dbReference type="SAM" id="MobiDB-lite"/>
    </source>
</evidence>
<dbReference type="EMBL" id="JAQGDS010000007">
    <property type="protein sequence ID" value="KAJ6259193.1"/>
    <property type="molecule type" value="Genomic_DNA"/>
</dbReference>
<feature type="compositionally biased region" description="Polar residues" evidence="1">
    <location>
        <begin position="466"/>
        <end position="477"/>
    </location>
</feature>
<accession>A0AAD6NJM0</accession>
<comment type="caution">
    <text evidence="2">The sequence shown here is derived from an EMBL/GenBank/DDBJ whole genome shotgun (WGS) entry which is preliminary data.</text>
</comment>
<keyword evidence="3" id="KW-1185">Reference proteome</keyword>
<dbReference type="Proteomes" id="UP001221413">
    <property type="component" value="Unassembled WGS sequence"/>
</dbReference>
<organism evidence="2 3">
    <name type="scientific">Drechslerella dactyloides</name>
    <name type="common">Nematode-trapping fungus</name>
    <name type="synonym">Arthrobotrys dactyloides</name>
    <dbReference type="NCBI Taxonomy" id="74499"/>
    <lineage>
        <taxon>Eukaryota</taxon>
        <taxon>Fungi</taxon>
        <taxon>Dikarya</taxon>
        <taxon>Ascomycota</taxon>
        <taxon>Pezizomycotina</taxon>
        <taxon>Orbiliomycetes</taxon>
        <taxon>Orbiliales</taxon>
        <taxon>Orbiliaceae</taxon>
        <taxon>Drechslerella</taxon>
    </lineage>
</organism>
<sequence length="580" mass="63056">MLSKVLGRSFAVADNTGSESGKRRHADNYFVVYIDTFGRYRLFDMCFAMLRKPLAVTLPLLVSMLQQVAGQTIEDQQLYYMRLTAVDIPGVLSERPQALLNEFYHGTNDGIYLKERVMKSDTTFGIVEIAPRPTSNPYQDVPIPDSANVANANANGVPSVTSNGVSVNIAEEGTFTTSQQTVGDDYVDAESAGTIFNDGTTVNSDIYGEYWGFHRLPYKRDPTGTRFAVQFTSRHRVTDEGYNGLPSVWIAGNPAIVKGMGGELLQLEDGTVTLDAPPGDLWDVFACGITPNLSDPGVNPFTVPAILWQILTVQRAVWSQIKYPGISDANPFCVAVRMTLEPVSQTPPITSDTIIEDITDTAAVVNGNGQILGTVKPMEMEVDYDTDVDYEVDPTNGFAYDASFYANGNRNGDTNTNDNAIYDEYPSDFANPNAFLQSISEASSSLEDSATDLQAGNSIRLDAVGNQRSEQADNSQGPLELPDSSDIDPDTARAASFDWAHPINPIQRFNSYTFEDQRGRAGMPEFLGGIQRFYSAGDLNTGGGSVYGAQEQAQVEDTIMDNGVGTGTPGAMEEEVARYP</sequence>
<gene>
    <name evidence="2" type="ORF">Dda_6091</name>
</gene>